<protein>
    <submittedName>
        <fullName evidence="1">Uncharacterized protein</fullName>
    </submittedName>
</protein>
<evidence type="ECO:0000313" key="2">
    <source>
        <dbReference type="Proteomes" id="UP000693946"/>
    </source>
</evidence>
<dbReference type="EMBL" id="JAGKHQ010000018">
    <property type="protein sequence ID" value="KAG7485914.1"/>
    <property type="molecule type" value="Genomic_DNA"/>
</dbReference>
<evidence type="ECO:0000313" key="1">
    <source>
        <dbReference type="EMBL" id="KAG7485914.1"/>
    </source>
</evidence>
<dbReference type="AlphaFoldDB" id="A0AAV6QAS1"/>
<organism evidence="1 2">
    <name type="scientific">Solea senegalensis</name>
    <name type="common">Senegalese sole</name>
    <dbReference type="NCBI Taxonomy" id="28829"/>
    <lineage>
        <taxon>Eukaryota</taxon>
        <taxon>Metazoa</taxon>
        <taxon>Chordata</taxon>
        <taxon>Craniata</taxon>
        <taxon>Vertebrata</taxon>
        <taxon>Euteleostomi</taxon>
        <taxon>Actinopterygii</taxon>
        <taxon>Neopterygii</taxon>
        <taxon>Teleostei</taxon>
        <taxon>Neoteleostei</taxon>
        <taxon>Acanthomorphata</taxon>
        <taxon>Carangaria</taxon>
        <taxon>Pleuronectiformes</taxon>
        <taxon>Pleuronectoidei</taxon>
        <taxon>Soleidae</taxon>
        <taxon>Solea</taxon>
    </lineage>
</organism>
<name>A0AAV6QAS1_SOLSE</name>
<accession>A0AAV6QAS1</accession>
<dbReference type="Proteomes" id="UP000693946">
    <property type="component" value="Linkage Group LG6"/>
</dbReference>
<gene>
    <name evidence="1" type="ORF">JOB18_021077</name>
</gene>
<reference evidence="1 2" key="1">
    <citation type="journal article" date="2021" name="Sci. Rep.">
        <title>Chromosome anchoring in Senegalese sole (Solea senegalensis) reveals sex-associated markers and genome rearrangements in flatfish.</title>
        <authorList>
            <person name="Guerrero-Cozar I."/>
            <person name="Gomez-Garrido J."/>
            <person name="Berbel C."/>
            <person name="Martinez-Blanch J.F."/>
            <person name="Alioto T."/>
            <person name="Claros M.G."/>
            <person name="Gagnaire P.A."/>
            <person name="Manchado M."/>
        </authorList>
    </citation>
    <scope>NUCLEOTIDE SEQUENCE [LARGE SCALE GENOMIC DNA]</scope>
    <source>
        <strain evidence="1">Sse05_10M</strain>
    </source>
</reference>
<keyword evidence="2" id="KW-1185">Reference proteome</keyword>
<comment type="caution">
    <text evidence="1">The sequence shown here is derived from an EMBL/GenBank/DDBJ whole genome shotgun (WGS) entry which is preliminary data.</text>
</comment>
<sequence length="151" mass="16324">MLHPRPLNSNKESKDSERQVVKKAIKRDILLFANVHVENVVALTIFTFHTGKDHNTVSAASSCLKEDTLHIATSSLLATMEADTDGLDRNKGNCYSNVGVFSAPQSQPDGLLYATVSFNKYTDCSTDTPPPAEVTYCTIKRADGSAVAACC</sequence>
<proteinExistence type="predicted"/>